<dbReference type="Proteomes" id="UP000224567">
    <property type="component" value="Unassembled WGS sequence"/>
</dbReference>
<feature type="compositionally biased region" description="Gly residues" evidence="1">
    <location>
        <begin position="37"/>
        <end position="51"/>
    </location>
</feature>
<comment type="caution">
    <text evidence="3">The sequence shown here is derived from an EMBL/GenBank/DDBJ whole genome shotgun (WGS) entry which is preliminary data.</text>
</comment>
<dbReference type="PANTHER" id="PTHR33624:SF28">
    <property type="entry name" value="VQ DOMAIN-CONTAINING PROTEIN"/>
    <property type="match status" value="1"/>
</dbReference>
<feature type="region of interest" description="Disordered" evidence="1">
    <location>
        <begin position="25"/>
        <end position="51"/>
    </location>
</feature>
<reference evidence="3 4" key="1">
    <citation type="journal article" date="2017" name="Genome Biol.">
        <title>New reference genome sequences of hot pepper reveal the massive evolution of plant disease-resistance genes by retroduplication.</title>
        <authorList>
            <person name="Kim S."/>
            <person name="Park J."/>
            <person name="Yeom S.I."/>
            <person name="Kim Y.M."/>
            <person name="Seo E."/>
            <person name="Kim K.T."/>
            <person name="Kim M.S."/>
            <person name="Lee J.M."/>
            <person name="Cheong K."/>
            <person name="Shin H.S."/>
            <person name="Kim S.B."/>
            <person name="Han K."/>
            <person name="Lee J."/>
            <person name="Park M."/>
            <person name="Lee H.A."/>
            <person name="Lee H.Y."/>
            <person name="Lee Y."/>
            <person name="Oh S."/>
            <person name="Lee J.H."/>
            <person name="Choi E."/>
            <person name="Choi E."/>
            <person name="Lee S.E."/>
            <person name="Jeon J."/>
            <person name="Kim H."/>
            <person name="Choi G."/>
            <person name="Song H."/>
            <person name="Lee J."/>
            <person name="Lee S.C."/>
            <person name="Kwon J.K."/>
            <person name="Lee H.Y."/>
            <person name="Koo N."/>
            <person name="Hong Y."/>
            <person name="Kim R.W."/>
            <person name="Kang W.H."/>
            <person name="Huh J.H."/>
            <person name="Kang B.C."/>
            <person name="Yang T.J."/>
            <person name="Lee Y.H."/>
            <person name="Bennetzen J.L."/>
            <person name="Choi D."/>
        </authorList>
    </citation>
    <scope>NUCLEOTIDE SEQUENCE [LARGE SCALE GENOMIC DNA]</scope>
    <source>
        <strain evidence="4">cv. PBC81</strain>
    </source>
</reference>
<feature type="compositionally biased region" description="Polar residues" evidence="1">
    <location>
        <begin position="118"/>
        <end position="127"/>
    </location>
</feature>
<dbReference type="EMBL" id="MLFT02000005">
    <property type="protein sequence ID" value="PHT48844.1"/>
    <property type="molecule type" value="Genomic_DNA"/>
</dbReference>
<dbReference type="OrthoDB" id="1929840at2759"/>
<keyword evidence="4" id="KW-1185">Reference proteome</keyword>
<evidence type="ECO:0000313" key="3">
    <source>
        <dbReference type="EMBL" id="PHT48844.1"/>
    </source>
</evidence>
<evidence type="ECO:0000256" key="1">
    <source>
        <dbReference type="SAM" id="MobiDB-lite"/>
    </source>
</evidence>
<organism evidence="3 4">
    <name type="scientific">Capsicum baccatum</name>
    <name type="common">Peruvian pepper</name>
    <dbReference type="NCBI Taxonomy" id="33114"/>
    <lineage>
        <taxon>Eukaryota</taxon>
        <taxon>Viridiplantae</taxon>
        <taxon>Streptophyta</taxon>
        <taxon>Embryophyta</taxon>
        <taxon>Tracheophyta</taxon>
        <taxon>Spermatophyta</taxon>
        <taxon>Magnoliopsida</taxon>
        <taxon>eudicotyledons</taxon>
        <taxon>Gunneridae</taxon>
        <taxon>Pentapetalae</taxon>
        <taxon>asterids</taxon>
        <taxon>lamiids</taxon>
        <taxon>Solanales</taxon>
        <taxon>Solanaceae</taxon>
        <taxon>Solanoideae</taxon>
        <taxon>Capsiceae</taxon>
        <taxon>Capsicum</taxon>
    </lineage>
</organism>
<feature type="region of interest" description="Disordered" evidence="1">
    <location>
        <begin position="101"/>
        <end position="127"/>
    </location>
</feature>
<evidence type="ECO:0000313" key="4">
    <source>
        <dbReference type="Proteomes" id="UP000224567"/>
    </source>
</evidence>
<dbReference type="InterPro" id="IPR039335">
    <property type="entry name" value="SIB1/2"/>
</dbReference>
<protein>
    <recommendedName>
        <fullName evidence="2">VQ domain-containing protein</fullName>
    </recommendedName>
</protein>
<dbReference type="InterPro" id="IPR008889">
    <property type="entry name" value="VQ"/>
</dbReference>
<gene>
    <name evidence="3" type="ORF">CQW23_13052</name>
</gene>
<sequence length="127" mass="13634">MKVKYISSPIMVNAKNADEFRSIVQELTGKSPERGGDGGSSGGGGGGGVGGGGWINYHDGVEYKCSRGHESLPFDQEVTGRCYVIRRSRVIVMHVTRRSQVTAMSPEGHGSLPHHQEVSGSSYRNVE</sequence>
<feature type="domain" description="VQ" evidence="2">
    <location>
        <begin position="16"/>
        <end position="32"/>
    </location>
</feature>
<dbReference type="Pfam" id="PF05678">
    <property type="entry name" value="VQ"/>
    <property type="match status" value="1"/>
</dbReference>
<dbReference type="PANTHER" id="PTHR33624">
    <property type="entry name" value="SIGMA FACTOR BINDING PROTEIN 1, CHLOROPLASTIC"/>
    <property type="match status" value="1"/>
</dbReference>
<name>A0A2G2WUC1_CAPBA</name>
<dbReference type="AlphaFoldDB" id="A0A2G2WUC1"/>
<evidence type="ECO:0000259" key="2">
    <source>
        <dbReference type="Pfam" id="PF05678"/>
    </source>
</evidence>
<reference evidence="4" key="2">
    <citation type="journal article" date="2017" name="J. Anim. Genet.">
        <title>Multiple reference genome sequences of hot pepper reveal the massive evolution of plant disease resistance genes by retroduplication.</title>
        <authorList>
            <person name="Kim S."/>
            <person name="Park J."/>
            <person name="Yeom S.-I."/>
            <person name="Kim Y.-M."/>
            <person name="Seo E."/>
            <person name="Kim K.-T."/>
            <person name="Kim M.-S."/>
            <person name="Lee J.M."/>
            <person name="Cheong K."/>
            <person name="Shin H.-S."/>
            <person name="Kim S.-B."/>
            <person name="Han K."/>
            <person name="Lee J."/>
            <person name="Park M."/>
            <person name="Lee H.-A."/>
            <person name="Lee H.-Y."/>
            <person name="Lee Y."/>
            <person name="Oh S."/>
            <person name="Lee J.H."/>
            <person name="Choi E."/>
            <person name="Choi E."/>
            <person name="Lee S.E."/>
            <person name="Jeon J."/>
            <person name="Kim H."/>
            <person name="Choi G."/>
            <person name="Song H."/>
            <person name="Lee J."/>
            <person name="Lee S.-C."/>
            <person name="Kwon J.-K."/>
            <person name="Lee H.-Y."/>
            <person name="Koo N."/>
            <person name="Hong Y."/>
            <person name="Kim R.W."/>
            <person name="Kang W.-H."/>
            <person name="Huh J.H."/>
            <person name="Kang B.-C."/>
            <person name="Yang T.-J."/>
            <person name="Lee Y.-H."/>
            <person name="Bennetzen J.L."/>
            <person name="Choi D."/>
        </authorList>
    </citation>
    <scope>NUCLEOTIDE SEQUENCE [LARGE SCALE GENOMIC DNA]</scope>
    <source>
        <strain evidence="4">cv. PBC81</strain>
    </source>
</reference>
<accession>A0A2G2WUC1</accession>
<proteinExistence type="predicted"/>